<organism evidence="1 2">
    <name type="scientific">Flavobacterium suaedae</name>
    <dbReference type="NCBI Taxonomy" id="1767027"/>
    <lineage>
        <taxon>Bacteria</taxon>
        <taxon>Pseudomonadati</taxon>
        <taxon>Bacteroidota</taxon>
        <taxon>Flavobacteriia</taxon>
        <taxon>Flavobacteriales</taxon>
        <taxon>Flavobacteriaceae</taxon>
        <taxon>Flavobacterium</taxon>
    </lineage>
</organism>
<proteinExistence type="predicted"/>
<keyword evidence="2" id="KW-1185">Reference proteome</keyword>
<evidence type="ECO:0000313" key="2">
    <source>
        <dbReference type="Proteomes" id="UP000615760"/>
    </source>
</evidence>
<protein>
    <submittedName>
        <fullName evidence="1">Cell division protein FtsQ</fullName>
    </submittedName>
</protein>
<evidence type="ECO:0000313" key="1">
    <source>
        <dbReference type="EMBL" id="GGB82539.1"/>
    </source>
</evidence>
<dbReference type="EMBL" id="BMJE01000006">
    <property type="protein sequence ID" value="GGB82539.1"/>
    <property type="molecule type" value="Genomic_DNA"/>
</dbReference>
<sequence>MKRINWNNIRLVVILLAVVFLYSFSGNRNETRWLEKSEVSFVQPENFITLDEVNKLLIQNYDTVTDIRKDKLDLNKLEKSLDQNPMIEKAEVYTTVDGKLKAIIRQKTPVARVYKGAKSYYIDTEGGEMPLSSSYTARVPLVTGALDSVEPSRLQQVLLYLYKNDFLKKNIIGIQVTPNGNLKMLSRNYDYVIEFGKPVSVERKFKNYMAFLQDAVKSKAIEEYKTINLKFTQQVVCTKK</sequence>
<dbReference type="RefSeq" id="WP_188621467.1">
    <property type="nucleotide sequence ID" value="NZ_BMJE01000006.1"/>
</dbReference>
<keyword evidence="1" id="KW-0131">Cell cycle</keyword>
<keyword evidence="1" id="KW-0132">Cell division</keyword>
<dbReference type="GO" id="GO:0051301">
    <property type="term" value="P:cell division"/>
    <property type="evidence" value="ECO:0007669"/>
    <property type="project" value="UniProtKB-KW"/>
</dbReference>
<accession>A0ABQ1K221</accession>
<reference evidence="2" key="1">
    <citation type="journal article" date="2019" name="Int. J. Syst. Evol. Microbiol.">
        <title>The Global Catalogue of Microorganisms (GCM) 10K type strain sequencing project: providing services to taxonomists for standard genome sequencing and annotation.</title>
        <authorList>
            <consortium name="The Broad Institute Genomics Platform"/>
            <consortium name="The Broad Institute Genome Sequencing Center for Infectious Disease"/>
            <person name="Wu L."/>
            <person name="Ma J."/>
        </authorList>
    </citation>
    <scope>NUCLEOTIDE SEQUENCE [LARGE SCALE GENOMIC DNA]</scope>
    <source>
        <strain evidence="2">CGMCC 1.15461</strain>
    </source>
</reference>
<comment type="caution">
    <text evidence="1">The sequence shown here is derived from an EMBL/GenBank/DDBJ whole genome shotgun (WGS) entry which is preliminary data.</text>
</comment>
<name>A0ABQ1K221_9FLAO</name>
<dbReference type="Proteomes" id="UP000615760">
    <property type="component" value="Unassembled WGS sequence"/>
</dbReference>
<gene>
    <name evidence="1" type="primary">ftsQ</name>
    <name evidence="1" type="ORF">GCM10007424_23200</name>
</gene>